<organism evidence="1 2">
    <name type="scientific">Candidatus Magnetobacterium casense</name>
    <dbReference type="NCBI Taxonomy" id="1455061"/>
    <lineage>
        <taxon>Bacteria</taxon>
        <taxon>Pseudomonadati</taxon>
        <taxon>Nitrospirota</taxon>
        <taxon>Thermodesulfovibrionia</taxon>
        <taxon>Thermodesulfovibrionales</taxon>
        <taxon>Candidatus Magnetobacteriaceae</taxon>
        <taxon>Candidatus Magnetobacterium</taxon>
    </lineage>
</organism>
<gene>
    <name evidence="1" type="ORF">HWQ67_05490</name>
</gene>
<protein>
    <submittedName>
        <fullName evidence="1">Uncharacterized protein</fullName>
    </submittedName>
</protein>
<evidence type="ECO:0000313" key="2">
    <source>
        <dbReference type="Proteomes" id="UP001196980"/>
    </source>
</evidence>
<proteinExistence type="predicted"/>
<dbReference type="RefSeq" id="WP_218251644.1">
    <property type="nucleotide sequence ID" value="NZ_JABXWD010000067.1"/>
</dbReference>
<dbReference type="EMBL" id="JABXWD010000067">
    <property type="protein sequence ID" value="MBV6341031.1"/>
    <property type="molecule type" value="Genomic_DNA"/>
</dbReference>
<comment type="caution">
    <text evidence="1">The sequence shown here is derived from an EMBL/GenBank/DDBJ whole genome shotgun (WGS) entry which is preliminary data.</text>
</comment>
<name>A0ABS6RWN2_9BACT</name>
<keyword evidence="2" id="KW-1185">Reference proteome</keyword>
<sequence length="161" mass="17805">MSITEIALKVRETGDDSEVDFDFGFQIYDDGDIVVYKITTATGEKTLQVLGVDYTVAIDTDSPGGTVTYTTAPASTEESYIICAIQPVQATTFLTNGKFTDEQVENALDRLTMLVQQLEEMVGRCLKVDYEFDNPELLPEFSTTAGYLYWNGTSFELSTPS</sequence>
<accession>A0ABS6RWN2</accession>
<reference evidence="1 2" key="1">
    <citation type="journal article" date="2020" name="J Geophys Res Biogeosci">
        <title>Magnetotaxis as an Adaptation to Enable Bacterial Shuttling of Microbial Sulfur and Sulfur Cycling Across Aquatic Oxic#Anoxic Interfaces.</title>
        <authorList>
            <person name="Li J."/>
            <person name="Liu P."/>
            <person name="Wang J."/>
            <person name="Roberts A.P."/>
            <person name="Pan Y."/>
        </authorList>
    </citation>
    <scope>NUCLEOTIDE SEQUENCE [LARGE SCALE GENOMIC DNA]</scope>
    <source>
        <strain evidence="1 2">MYR-1_YQ</strain>
    </source>
</reference>
<dbReference type="Proteomes" id="UP001196980">
    <property type="component" value="Unassembled WGS sequence"/>
</dbReference>
<evidence type="ECO:0000313" key="1">
    <source>
        <dbReference type="EMBL" id="MBV6341031.1"/>
    </source>
</evidence>